<keyword evidence="10 15" id="KW-0418">Kinase</keyword>
<feature type="domain" description="Pyruvate phosphate dikinase AMP/ATP-binding" evidence="17">
    <location>
        <begin position="17"/>
        <end position="346"/>
    </location>
</feature>
<evidence type="ECO:0000256" key="13">
    <source>
        <dbReference type="ARBA" id="ARBA00033470"/>
    </source>
</evidence>
<comment type="similarity">
    <text evidence="4 15">Belongs to the PEP-utilizing enzyme family.</text>
</comment>
<evidence type="ECO:0000256" key="9">
    <source>
        <dbReference type="ARBA" id="ARBA00022741"/>
    </source>
</evidence>
<evidence type="ECO:0000313" key="20">
    <source>
        <dbReference type="Proteomes" id="UP000195963"/>
    </source>
</evidence>
<dbReference type="UniPathway" id="UPA00138"/>
<evidence type="ECO:0000256" key="10">
    <source>
        <dbReference type="ARBA" id="ARBA00022777"/>
    </source>
</evidence>
<dbReference type="PANTHER" id="PTHR43030:SF1">
    <property type="entry name" value="PHOSPHOENOLPYRUVATE SYNTHASE"/>
    <property type="match status" value="1"/>
</dbReference>
<evidence type="ECO:0000256" key="14">
    <source>
        <dbReference type="ARBA" id="ARBA00047700"/>
    </source>
</evidence>
<dbReference type="AlphaFoldDB" id="A0A1Y6M8W2"/>
<dbReference type="Pfam" id="PF01326">
    <property type="entry name" value="PPDK_N"/>
    <property type="match status" value="1"/>
</dbReference>
<dbReference type="EC" id="2.7.9.2" evidence="5 15"/>
<dbReference type="InterPro" id="IPR008279">
    <property type="entry name" value="PEP-util_enz_mobile_dom"/>
</dbReference>
<protein>
    <recommendedName>
        <fullName evidence="6 15">Phosphoenolpyruvate synthase</fullName>
        <shortName evidence="15">PEP synthase</shortName>
        <ecNumber evidence="5 15">2.7.9.2</ecNumber>
    </recommendedName>
    <alternativeName>
        <fullName evidence="13 15">Pyruvate, water dikinase</fullName>
    </alternativeName>
</protein>
<dbReference type="InterPro" id="IPR013815">
    <property type="entry name" value="ATP_grasp_subdomain_1"/>
</dbReference>
<keyword evidence="8 15" id="KW-0479">Metal-binding</keyword>
<dbReference type="GO" id="GO:0008986">
    <property type="term" value="F:pyruvate, water dikinase activity"/>
    <property type="evidence" value="ECO:0007669"/>
    <property type="project" value="UniProtKB-EC"/>
</dbReference>
<dbReference type="InterPro" id="IPR036637">
    <property type="entry name" value="Phosphohistidine_dom_sf"/>
</dbReference>
<accession>A0A1Y6M8W2</accession>
<dbReference type="SUPFAM" id="SSF51621">
    <property type="entry name" value="Phosphoenolpyruvate/pyruvate domain"/>
    <property type="match status" value="1"/>
</dbReference>
<evidence type="ECO:0000256" key="7">
    <source>
        <dbReference type="ARBA" id="ARBA00022679"/>
    </source>
</evidence>
<comment type="cofactor">
    <cofactor evidence="1 15">
        <name>Mg(2+)</name>
        <dbReference type="ChEBI" id="CHEBI:18420"/>
    </cofactor>
</comment>
<sequence>MQQNVIWYSDLSMNDVDRVGGKNASLGEMVANLSNAGVKVPNGYATTSYAFNQFLQADGLSQRIYALLDSLDVDDVNALKLAGETIRNWVLENPLPAALEADIRRCYQELGEGDERLSVAVRSSATAEDLPDASFAGQQETFLNVRGIDAVIEATKHVFASLFNDRAISYRVHQGFDHEGVALSAGIQRMVRSDKASSGVMFTLDTESGFDQVVFITSSWGLGEMVVQGAVNPDEFYVHKPTLNAGHPAVVRRTIGSKLIKMVYADGKDLGTQVEITDTTVAEQSQFSLTDAEIMDLAKQALIIEQHYGRPMDIEWAKDGNTGELLIVQARPETVRSRDDQQVMERFHLNDQGNTLVEGRAIGQRIGSGPVRIVSDLSQMDQVQQGDVLVADMTDPDWEPVMKKAAAIVTNRGGRTCHAAIIARELGIPAVVGCGDAMSLLQDGQNVTVSCAQGETGYVYDGVLEFEVRRSEVEQLPILPLKVMMNVGNPDRAFDFACIPNEGVGLARLEFIINKMIGIHPKALLNYDQQSAEIKAEIDQRIIGYANPVEFYIEKLTEGISTLAAAFWPQRVIVRMSDFKSNEYRNLVGGINYEPTEENPMLGFRGASRYIAPHFKDCFALECEAIKRVRNKMGLKNVEIMIPFVRTVSEAASVIDLLAEYELRRGDNGLKVMMMCELPSNAVLAEEFLKYFDGFSIGSNDMTQLTLGLDRDSGDIAHLFDERNDAVKAMLSLAIKAANKAGKYVGICGQGPSDHEDFARWLMDQGIDSVSLNPDTVLETWTFLGKPD</sequence>
<dbReference type="FunFam" id="3.30.1490.20:FF:000010">
    <property type="entry name" value="Phosphoenolpyruvate synthase"/>
    <property type="match status" value="1"/>
</dbReference>
<dbReference type="InterPro" id="IPR000121">
    <property type="entry name" value="PEP_util_C"/>
</dbReference>
<dbReference type="Proteomes" id="UP000195963">
    <property type="component" value="Unassembled WGS sequence"/>
</dbReference>
<dbReference type="SUPFAM" id="SSF56059">
    <property type="entry name" value="Glutathione synthetase ATP-binding domain-like"/>
    <property type="match status" value="1"/>
</dbReference>
<keyword evidence="20" id="KW-1185">Reference proteome</keyword>
<dbReference type="InterPro" id="IPR040442">
    <property type="entry name" value="Pyrv_kinase-like_dom_sf"/>
</dbReference>
<dbReference type="InterPro" id="IPR018274">
    <property type="entry name" value="PEP_util_AS"/>
</dbReference>
<keyword evidence="7 15" id="KW-0808">Transferase</keyword>
<dbReference type="PANTHER" id="PTHR43030">
    <property type="entry name" value="PHOSPHOENOLPYRUVATE SYNTHASE"/>
    <property type="match status" value="1"/>
</dbReference>
<evidence type="ECO:0000256" key="2">
    <source>
        <dbReference type="ARBA" id="ARBA00002988"/>
    </source>
</evidence>
<evidence type="ECO:0000259" key="18">
    <source>
        <dbReference type="Pfam" id="PF02896"/>
    </source>
</evidence>
<feature type="domain" description="PEP-utilising enzyme C-terminal" evidence="18">
    <location>
        <begin position="479"/>
        <end position="780"/>
    </location>
</feature>
<dbReference type="PROSITE" id="PS00742">
    <property type="entry name" value="PEP_ENZYMES_2"/>
    <property type="match status" value="1"/>
</dbReference>
<dbReference type="Gene3D" id="3.20.20.60">
    <property type="entry name" value="Phosphoenolpyruvate-binding domains"/>
    <property type="match status" value="1"/>
</dbReference>
<evidence type="ECO:0000256" key="15">
    <source>
        <dbReference type="PIRNR" id="PIRNR000854"/>
    </source>
</evidence>
<evidence type="ECO:0000256" key="12">
    <source>
        <dbReference type="ARBA" id="ARBA00022842"/>
    </source>
</evidence>
<dbReference type="PROSITE" id="PS00370">
    <property type="entry name" value="PEP_ENZYMES_PHOS_SITE"/>
    <property type="match status" value="1"/>
</dbReference>
<evidence type="ECO:0000259" key="16">
    <source>
        <dbReference type="Pfam" id="PF00391"/>
    </source>
</evidence>
<comment type="pathway">
    <text evidence="3 15">Carbohydrate biosynthesis; gluconeogenesis.</text>
</comment>
<proteinExistence type="inferred from homology"/>
<dbReference type="InterPro" id="IPR015813">
    <property type="entry name" value="Pyrv/PenolPyrv_kinase-like_dom"/>
</dbReference>
<dbReference type="Gene3D" id="3.30.1490.20">
    <property type="entry name" value="ATP-grasp fold, A domain"/>
    <property type="match status" value="1"/>
</dbReference>
<evidence type="ECO:0000256" key="4">
    <source>
        <dbReference type="ARBA" id="ARBA00007837"/>
    </source>
</evidence>
<dbReference type="EMBL" id="FYAK01000001">
    <property type="protein sequence ID" value="SMY32188.1"/>
    <property type="molecule type" value="Genomic_DNA"/>
</dbReference>
<evidence type="ECO:0000256" key="3">
    <source>
        <dbReference type="ARBA" id="ARBA00004742"/>
    </source>
</evidence>
<dbReference type="SUPFAM" id="SSF52009">
    <property type="entry name" value="Phosphohistidine domain"/>
    <property type="match status" value="1"/>
</dbReference>
<dbReference type="Pfam" id="PF00391">
    <property type="entry name" value="PEP-utilizers"/>
    <property type="match status" value="1"/>
</dbReference>
<comment type="catalytic activity">
    <reaction evidence="14 15">
        <text>pyruvate + ATP + H2O = phosphoenolpyruvate + AMP + phosphate + 2 H(+)</text>
        <dbReference type="Rhea" id="RHEA:11364"/>
        <dbReference type="ChEBI" id="CHEBI:15361"/>
        <dbReference type="ChEBI" id="CHEBI:15377"/>
        <dbReference type="ChEBI" id="CHEBI:15378"/>
        <dbReference type="ChEBI" id="CHEBI:30616"/>
        <dbReference type="ChEBI" id="CHEBI:43474"/>
        <dbReference type="ChEBI" id="CHEBI:58702"/>
        <dbReference type="ChEBI" id="CHEBI:456215"/>
        <dbReference type="EC" id="2.7.9.2"/>
    </reaction>
</comment>
<dbReference type="Gene3D" id="3.30.470.20">
    <property type="entry name" value="ATP-grasp fold, B domain"/>
    <property type="match status" value="1"/>
</dbReference>
<dbReference type="FunFam" id="3.50.30.10:FF:000002">
    <property type="entry name" value="Phosphoenolpyruvate synthase"/>
    <property type="match status" value="1"/>
</dbReference>
<dbReference type="RefSeq" id="WP_087843688.1">
    <property type="nucleotide sequence ID" value="NZ_FYAK01000001.1"/>
</dbReference>
<dbReference type="InterPro" id="IPR006319">
    <property type="entry name" value="PEP_synth"/>
</dbReference>
<dbReference type="GO" id="GO:0006094">
    <property type="term" value="P:gluconeogenesis"/>
    <property type="evidence" value="ECO:0007669"/>
    <property type="project" value="UniProtKB-UniPathway"/>
</dbReference>
<evidence type="ECO:0000256" key="8">
    <source>
        <dbReference type="ARBA" id="ARBA00022723"/>
    </source>
</evidence>
<name>A0A1Y6M8W2_9GAMM</name>
<evidence type="ECO:0000259" key="17">
    <source>
        <dbReference type="Pfam" id="PF01326"/>
    </source>
</evidence>
<keyword evidence="19" id="KW-0670">Pyruvate</keyword>
<dbReference type="FunFam" id="3.20.20.60:FF:000010">
    <property type="entry name" value="Phosphoenolpyruvate synthase"/>
    <property type="match status" value="1"/>
</dbReference>
<keyword evidence="11 15" id="KW-0067">ATP-binding</keyword>
<dbReference type="Gene3D" id="3.50.30.10">
    <property type="entry name" value="Phosphohistidine domain"/>
    <property type="match status" value="1"/>
</dbReference>
<dbReference type="InterPro" id="IPR002192">
    <property type="entry name" value="PPDK_AMP/ATP-bd"/>
</dbReference>
<evidence type="ECO:0000256" key="1">
    <source>
        <dbReference type="ARBA" id="ARBA00001946"/>
    </source>
</evidence>
<feature type="domain" description="PEP-utilising enzyme mobile" evidence="16">
    <location>
        <begin position="384"/>
        <end position="454"/>
    </location>
</feature>
<dbReference type="NCBIfam" id="NF005057">
    <property type="entry name" value="PRK06464.1"/>
    <property type="match status" value="1"/>
</dbReference>
<evidence type="ECO:0000256" key="5">
    <source>
        <dbReference type="ARBA" id="ARBA00011996"/>
    </source>
</evidence>
<gene>
    <name evidence="19" type="primary">ppsA_1</name>
    <name evidence="19" type="ORF">PMAL9190_00400</name>
</gene>
<dbReference type="GO" id="GO:0046872">
    <property type="term" value="F:metal ion binding"/>
    <property type="evidence" value="ECO:0007669"/>
    <property type="project" value="UniProtKB-KW"/>
</dbReference>
<evidence type="ECO:0000256" key="6">
    <source>
        <dbReference type="ARBA" id="ARBA00021623"/>
    </source>
</evidence>
<evidence type="ECO:0000313" key="19">
    <source>
        <dbReference type="EMBL" id="SMY32188.1"/>
    </source>
</evidence>
<keyword evidence="12 15" id="KW-0460">Magnesium</keyword>
<dbReference type="InterPro" id="IPR023151">
    <property type="entry name" value="PEP_util_CS"/>
</dbReference>
<organism evidence="19 20">
    <name type="scientific">Photobacterium malacitanum</name>
    <dbReference type="NCBI Taxonomy" id="2204294"/>
    <lineage>
        <taxon>Bacteria</taxon>
        <taxon>Pseudomonadati</taxon>
        <taxon>Pseudomonadota</taxon>
        <taxon>Gammaproteobacteria</taxon>
        <taxon>Vibrionales</taxon>
        <taxon>Vibrionaceae</taxon>
        <taxon>Photobacterium</taxon>
    </lineage>
</organism>
<dbReference type="GO" id="GO:0005524">
    <property type="term" value="F:ATP binding"/>
    <property type="evidence" value="ECO:0007669"/>
    <property type="project" value="UniProtKB-KW"/>
</dbReference>
<dbReference type="Pfam" id="PF02896">
    <property type="entry name" value="PEP-utilizers_C"/>
    <property type="match status" value="1"/>
</dbReference>
<comment type="function">
    <text evidence="2 15">Catalyzes the phosphorylation of pyruvate to phosphoenolpyruvate.</text>
</comment>
<dbReference type="FunFam" id="3.30.470.20:FF:000017">
    <property type="entry name" value="Phosphoenolpyruvate synthase"/>
    <property type="match status" value="1"/>
</dbReference>
<dbReference type="PIRSF" id="PIRSF000854">
    <property type="entry name" value="PEP_synthase"/>
    <property type="match status" value="1"/>
</dbReference>
<keyword evidence="9 15" id="KW-0547">Nucleotide-binding</keyword>
<evidence type="ECO:0000256" key="11">
    <source>
        <dbReference type="ARBA" id="ARBA00022840"/>
    </source>
</evidence>
<reference evidence="20" key="1">
    <citation type="submission" date="2017-06" db="EMBL/GenBank/DDBJ databases">
        <authorList>
            <person name="Rodrigo-Torres L."/>
            <person name="Arahal R.D."/>
            <person name="Lucena T."/>
        </authorList>
    </citation>
    <scope>NUCLEOTIDE SEQUENCE [LARGE SCALE GENOMIC DNA]</scope>
    <source>
        <strain evidence="20">CECT 9190</strain>
    </source>
</reference>
<dbReference type="NCBIfam" id="TIGR01418">
    <property type="entry name" value="PEP_synth"/>
    <property type="match status" value="1"/>
</dbReference>